<dbReference type="PROSITE" id="PS51272">
    <property type="entry name" value="SLH"/>
    <property type="match status" value="6"/>
</dbReference>
<feature type="domain" description="SLH" evidence="2">
    <location>
        <begin position="389"/>
        <end position="449"/>
    </location>
</feature>
<feature type="region of interest" description="Disordered" evidence="1">
    <location>
        <begin position="1"/>
        <end position="22"/>
    </location>
</feature>
<dbReference type="Pfam" id="PF07602">
    <property type="entry name" value="DUF1565"/>
    <property type="match status" value="1"/>
</dbReference>
<dbReference type="InterPro" id="IPR011459">
    <property type="entry name" value="DUF1565"/>
</dbReference>
<feature type="domain" description="SLH" evidence="2">
    <location>
        <begin position="522"/>
        <end position="581"/>
    </location>
</feature>
<gene>
    <name evidence="3" type="ORF">NIES30_13140</name>
</gene>
<feature type="domain" description="SLH" evidence="2">
    <location>
        <begin position="648"/>
        <end position="712"/>
    </location>
</feature>
<keyword evidence="4" id="KW-1185">Reference proteome</keyword>
<dbReference type="PANTHER" id="PTHR43308:SF5">
    <property type="entry name" value="S-LAYER PROTEIN _ PEPTIDOGLYCAN ENDO-BETA-N-ACETYLGLUCOSAMINIDASE"/>
    <property type="match status" value="1"/>
</dbReference>
<evidence type="ECO:0000256" key="1">
    <source>
        <dbReference type="SAM" id="MobiDB-lite"/>
    </source>
</evidence>
<dbReference type="OrthoDB" id="9759810at2"/>
<evidence type="ECO:0000259" key="2">
    <source>
        <dbReference type="PROSITE" id="PS51272"/>
    </source>
</evidence>
<protein>
    <recommendedName>
        <fullName evidence="2">SLH domain-containing protein</fullName>
    </recommendedName>
</protein>
<feature type="region of interest" description="Disordered" evidence="1">
    <location>
        <begin position="298"/>
        <end position="323"/>
    </location>
</feature>
<name>A0A1U7J4H2_9CYAN</name>
<dbReference type="PANTHER" id="PTHR43308">
    <property type="entry name" value="OUTER MEMBRANE PROTEIN ALPHA-RELATED"/>
    <property type="match status" value="1"/>
</dbReference>
<dbReference type="InterPro" id="IPR011050">
    <property type="entry name" value="Pectin_lyase_fold/virulence"/>
</dbReference>
<dbReference type="Gene3D" id="2.160.20.10">
    <property type="entry name" value="Single-stranded right-handed beta-helix, Pectin lyase-like"/>
    <property type="match status" value="1"/>
</dbReference>
<dbReference type="InterPro" id="IPR012334">
    <property type="entry name" value="Pectin_lyas_fold"/>
</dbReference>
<feature type="domain" description="SLH" evidence="2">
    <location>
        <begin position="450"/>
        <end position="513"/>
    </location>
</feature>
<dbReference type="Proteomes" id="UP000185557">
    <property type="component" value="Unassembled WGS sequence"/>
</dbReference>
<feature type="compositionally biased region" description="Pro residues" evidence="1">
    <location>
        <begin position="304"/>
        <end position="316"/>
    </location>
</feature>
<sequence length="719" mass="75820">MDTIAKTLDVDPKRGIDEPSGRPHLPYKTLTIALGAAQGNTLIRLAPGTYSAATGERFPITVPDGVMVAGQESTQGQGIAIAGGGSGPGATSVGLIIQGQGQLRGVTVQNPQGIGILIDSGAPLVRACRLSQCKVGLQVAGASRPLVAKTGIVDCGDRGLSFVEQSRGEVQDCTLERCGTGIYLGQNAAPLIRGCQCSNNQVGMQIAGAASPVLRQNRLVQNQTAGLVVQDTGRPDLGQPDDPAGNILRYNRQSDLRNDTRQELTLVGNDVIPTGLVGTVNLVASQWPDPAAVPPVLLDRPTVSPAPPQPLPPTPSDKPLAPAAPVPSRFTDLGSHWATPYIEALADRGLVKGYGNGTYRPQETINRSQFAALVAASYSNLDPVRGPITFVDVPPTHWAASAIDQAQRKGFLGGYPDQTFRPTQGMVRVQAIVAVATGLKLPPAPASGLGVYRDRAQIPSYAIDALASATRSGLVVNHPDPELLRPLETVTRAEVAVLIYQGLVAQGKAPPLTTVANPPAAMAQGSFSDIQTHWALDFIQGLLNLGLVQGDQAGRFNPAQPMSRAQFAALMSRAFAPAPRRPAQLFRDVPSGHWAASAIQTAYRGGFLSGFPDQTFGPDNSLLRAQVWVALVSGLALLPNQPGNLRLLERYRDRATIPDYAVNAIAKATQLGLVVNVPDIAQLHPNRVASRADVCAAVYQALVLQLRASRIDNPFIVRP</sequence>
<evidence type="ECO:0000313" key="4">
    <source>
        <dbReference type="Proteomes" id="UP000185557"/>
    </source>
</evidence>
<dbReference type="SUPFAM" id="SSF51126">
    <property type="entry name" value="Pectin lyase-like"/>
    <property type="match status" value="1"/>
</dbReference>
<organism evidence="3 4">
    <name type="scientific">Phormidium tenue NIES-30</name>
    <dbReference type="NCBI Taxonomy" id="549789"/>
    <lineage>
        <taxon>Bacteria</taxon>
        <taxon>Bacillati</taxon>
        <taxon>Cyanobacteriota</taxon>
        <taxon>Cyanophyceae</taxon>
        <taxon>Oscillatoriophycideae</taxon>
        <taxon>Oscillatoriales</taxon>
        <taxon>Oscillatoriaceae</taxon>
        <taxon>Phormidium</taxon>
    </lineage>
</organism>
<feature type="compositionally biased region" description="Basic and acidic residues" evidence="1">
    <location>
        <begin position="8"/>
        <end position="21"/>
    </location>
</feature>
<reference evidence="3 4" key="1">
    <citation type="submission" date="2016-11" db="EMBL/GenBank/DDBJ databases">
        <title>Draft Genome Sequences of Nine Cyanobacterial Strains from Diverse Habitats.</title>
        <authorList>
            <person name="Zhu T."/>
            <person name="Hou S."/>
            <person name="Lu X."/>
            <person name="Hess W.R."/>
        </authorList>
    </citation>
    <scope>NUCLEOTIDE SEQUENCE [LARGE SCALE GENOMIC DNA]</scope>
    <source>
        <strain evidence="3 4">NIES-30</strain>
    </source>
</reference>
<comment type="caution">
    <text evidence="3">The sequence shown here is derived from an EMBL/GenBank/DDBJ whole genome shotgun (WGS) entry which is preliminary data.</text>
</comment>
<dbReference type="RefSeq" id="WP_073608890.1">
    <property type="nucleotide sequence ID" value="NZ_MRCG01000009.1"/>
</dbReference>
<evidence type="ECO:0000313" key="3">
    <source>
        <dbReference type="EMBL" id="OKH47414.1"/>
    </source>
</evidence>
<dbReference type="Pfam" id="PF00395">
    <property type="entry name" value="SLH"/>
    <property type="match status" value="5"/>
</dbReference>
<feature type="domain" description="SLH" evidence="2">
    <location>
        <begin position="582"/>
        <end position="645"/>
    </location>
</feature>
<proteinExistence type="predicted"/>
<dbReference type="InterPro" id="IPR001119">
    <property type="entry name" value="SLH_dom"/>
</dbReference>
<dbReference type="STRING" id="549789.NIES30_13140"/>
<dbReference type="AlphaFoldDB" id="A0A1U7J4H2"/>
<feature type="domain" description="SLH" evidence="2">
    <location>
        <begin position="325"/>
        <end position="388"/>
    </location>
</feature>
<dbReference type="InterPro" id="IPR051465">
    <property type="entry name" value="Cell_Envelope_Struct_Comp"/>
</dbReference>
<accession>A0A1U7J4H2</accession>
<dbReference type="EMBL" id="MRCG01000009">
    <property type="protein sequence ID" value="OKH47414.1"/>
    <property type="molecule type" value="Genomic_DNA"/>
</dbReference>